<sequence>MKSRVPIARRRRIAISACLLGLPVRYDGGHKAWPLIEPLIASGAILMPFCPENESGLGVPREPMRLEGDSDRPTLRTLESRLDHTRRLIAWSEERLELYADARVSGFICKARSPSCGVHGVPVHDADGQPTGEGMGLFARACRARFPHLPVEESERLGDWSRVVAFLECEPC</sequence>
<reference evidence="1 2" key="1">
    <citation type="submission" date="2024-09" db="EMBL/GenBank/DDBJ databases">
        <title>Draft genome sequence of Candidatus Magnetaquicoccaceae bacterium FCR-1.</title>
        <authorList>
            <person name="Shimoshige H."/>
            <person name="Shimamura S."/>
            <person name="Taoka A."/>
            <person name="Kobayashi H."/>
            <person name="Maekawa T."/>
        </authorList>
    </citation>
    <scope>NUCLEOTIDE SEQUENCE [LARGE SCALE GENOMIC DNA]</scope>
    <source>
        <strain evidence="1 2">FCR-1</strain>
    </source>
</reference>
<evidence type="ECO:0000313" key="1">
    <source>
        <dbReference type="EMBL" id="GAB0057215.1"/>
    </source>
</evidence>
<dbReference type="Pfam" id="PF04463">
    <property type="entry name" value="2-thiour_desulf"/>
    <property type="match status" value="1"/>
</dbReference>
<dbReference type="RefSeq" id="WP_420904916.1">
    <property type="nucleotide sequence ID" value="NZ_BAAFGK010000004.1"/>
</dbReference>
<proteinExistence type="predicted"/>
<comment type="caution">
    <text evidence="1">The sequence shown here is derived from an EMBL/GenBank/DDBJ whole genome shotgun (WGS) entry which is preliminary data.</text>
</comment>
<dbReference type="InterPro" id="IPR007553">
    <property type="entry name" value="2-thiour_desulf"/>
</dbReference>
<protein>
    <recommendedName>
        <fullName evidence="3">DUF523 domain-containing protein</fullName>
    </recommendedName>
</protein>
<dbReference type="EMBL" id="BAAFGK010000004">
    <property type="protein sequence ID" value="GAB0057215.1"/>
    <property type="molecule type" value="Genomic_DNA"/>
</dbReference>
<organism evidence="1 2">
    <name type="scientific">Candidatus Magnetaquiglobus chichijimensis</name>
    <dbReference type="NCBI Taxonomy" id="3141448"/>
    <lineage>
        <taxon>Bacteria</taxon>
        <taxon>Pseudomonadati</taxon>
        <taxon>Pseudomonadota</taxon>
        <taxon>Magnetococcia</taxon>
        <taxon>Magnetococcales</taxon>
        <taxon>Candidatus Magnetaquicoccaceae</taxon>
        <taxon>Candidatus Magnetaquiglobus</taxon>
    </lineage>
</organism>
<dbReference type="PANTHER" id="PTHR30087">
    <property type="entry name" value="INNER MEMBRANE PROTEIN"/>
    <property type="match status" value="1"/>
</dbReference>
<evidence type="ECO:0008006" key="3">
    <source>
        <dbReference type="Google" id="ProtNLM"/>
    </source>
</evidence>
<dbReference type="Proteomes" id="UP001628193">
    <property type="component" value="Unassembled WGS sequence"/>
</dbReference>
<keyword evidence="2" id="KW-1185">Reference proteome</keyword>
<name>A0ABQ0C936_9PROT</name>
<evidence type="ECO:0000313" key="2">
    <source>
        <dbReference type="Proteomes" id="UP001628193"/>
    </source>
</evidence>
<accession>A0ABQ0C936</accession>
<dbReference type="PANTHER" id="PTHR30087:SF0">
    <property type="entry name" value="INNER MEMBRANE PROTEIN"/>
    <property type="match status" value="1"/>
</dbReference>
<gene>
    <name evidence="1" type="ORF">SIID45300_01538</name>
</gene>